<evidence type="ECO:0000313" key="1">
    <source>
        <dbReference type="EMBL" id="GCD53583.1"/>
    </source>
</evidence>
<name>A0A401WWA0_ACEPA</name>
<dbReference type="EMBL" id="BDES01000063">
    <property type="protein sequence ID" value="GCD53583.1"/>
    <property type="molecule type" value="Genomic_DNA"/>
</dbReference>
<evidence type="ECO:0000313" key="2">
    <source>
        <dbReference type="Proteomes" id="UP000287300"/>
    </source>
</evidence>
<sequence length="275" mass="31065">MFLYHGSPDRNLFQDEFTVTAKESSRLQAFFTTTDPGVAALYAGPDGVVYRFNADQTSMRSGYDKQIILDGRWDPDSTAHNCPISDDQYLLIEKYLLNNQIIKEGDYLDLCSENFYYGSMQPADQNTWLRVIHDDFLPAEMPASKREAVAGELLKLCGYTAVVGYDSSDGMENDFTKRYSESNWSDAARLGCKKVLQGIQRDPVDYDWTPVVAFMNGTKPNLKICGRKQASLILEQISGSKTDYRVCREFPNWIEPEKIVTPASSLSMSDRAPAY</sequence>
<accession>A0A401WWA0</accession>
<organism evidence="1 2">
    <name type="scientific">Acetobacter pasteurianus NBRC 3188</name>
    <dbReference type="NCBI Taxonomy" id="1226663"/>
    <lineage>
        <taxon>Bacteria</taxon>
        <taxon>Pseudomonadati</taxon>
        <taxon>Pseudomonadota</taxon>
        <taxon>Alphaproteobacteria</taxon>
        <taxon>Acetobacterales</taxon>
        <taxon>Acetobacteraceae</taxon>
        <taxon>Acetobacter</taxon>
    </lineage>
</organism>
<gene>
    <name evidence="1" type="ORF">NBRC3188_2280</name>
</gene>
<comment type="caution">
    <text evidence="1">The sequence shown here is derived from an EMBL/GenBank/DDBJ whole genome shotgun (WGS) entry which is preliminary data.</text>
</comment>
<dbReference type="AlphaFoldDB" id="A0A401WWA0"/>
<dbReference type="Proteomes" id="UP000287300">
    <property type="component" value="Unassembled WGS sequence"/>
</dbReference>
<proteinExistence type="predicted"/>
<protein>
    <submittedName>
        <fullName evidence="1">Uncharacterized protein</fullName>
    </submittedName>
</protein>
<reference evidence="1 2" key="1">
    <citation type="submission" date="2016-06" db="EMBL/GenBank/DDBJ databases">
        <title>Acetobacter pasteurianus NBRC 3188 whole genome sequencing project.</title>
        <authorList>
            <person name="Matsutani M."/>
            <person name="Shiwa Y."/>
            <person name="Okamoto-Kainuma A."/>
            <person name="Ishikawa M."/>
            <person name="Koizumi Y."/>
            <person name="Yoshikawa H."/>
            <person name="Yakushi T."/>
            <person name="Matsushita K."/>
        </authorList>
    </citation>
    <scope>NUCLEOTIDE SEQUENCE [LARGE SCALE GENOMIC DNA]</scope>
    <source>
        <strain evidence="1 2">NBRC 3188</strain>
    </source>
</reference>
<dbReference type="RefSeq" id="WP_124296122.1">
    <property type="nucleotide sequence ID" value="NZ_BDES01000063.1"/>
</dbReference>